<accession>A0AAV4D7J0</accession>
<reference evidence="2 3" key="1">
    <citation type="journal article" date="2021" name="Elife">
        <title>Chloroplast acquisition without the gene transfer in kleptoplastic sea slugs, Plakobranchus ocellatus.</title>
        <authorList>
            <person name="Maeda T."/>
            <person name="Takahashi S."/>
            <person name="Yoshida T."/>
            <person name="Shimamura S."/>
            <person name="Takaki Y."/>
            <person name="Nagai Y."/>
            <person name="Toyoda A."/>
            <person name="Suzuki Y."/>
            <person name="Arimoto A."/>
            <person name="Ishii H."/>
            <person name="Satoh N."/>
            <person name="Nishiyama T."/>
            <person name="Hasebe M."/>
            <person name="Maruyama T."/>
            <person name="Minagawa J."/>
            <person name="Obokata J."/>
            <person name="Shigenobu S."/>
        </authorList>
    </citation>
    <scope>NUCLEOTIDE SEQUENCE [LARGE SCALE GENOMIC DNA]</scope>
</reference>
<feature type="compositionally biased region" description="Polar residues" evidence="1">
    <location>
        <begin position="16"/>
        <end position="26"/>
    </location>
</feature>
<dbReference type="EMBL" id="BLXT01007596">
    <property type="protein sequence ID" value="GFO40217.1"/>
    <property type="molecule type" value="Genomic_DNA"/>
</dbReference>
<protein>
    <submittedName>
        <fullName evidence="2">Uncharacterized protein</fullName>
    </submittedName>
</protein>
<sequence length="134" mass="15244">MKLKHEHEEKMKTLTAENTNRTNGQGANRDPNSDVFAKLPRISTFSPKTGDLILKEQIYNSIHEQIMTFVEERKPKDVQAVKSIVDNYCDAHPDTELGKIFNVRSSFTKADKVDSHNFKRQSGTKIKISGKVPE</sequence>
<feature type="region of interest" description="Disordered" evidence="1">
    <location>
        <begin position="1"/>
        <end position="35"/>
    </location>
</feature>
<dbReference type="AlphaFoldDB" id="A0AAV4D7J0"/>
<evidence type="ECO:0000313" key="2">
    <source>
        <dbReference type="EMBL" id="GFO40217.1"/>
    </source>
</evidence>
<keyword evidence="3" id="KW-1185">Reference proteome</keyword>
<comment type="caution">
    <text evidence="2">The sequence shown here is derived from an EMBL/GenBank/DDBJ whole genome shotgun (WGS) entry which is preliminary data.</text>
</comment>
<dbReference type="Proteomes" id="UP000735302">
    <property type="component" value="Unassembled WGS sequence"/>
</dbReference>
<evidence type="ECO:0000313" key="3">
    <source>
        <dbReference type="Proteomes" id="UP000735302"/>
    </source>
</evidence>
<feature type="compositionally biased region" description="Basic and acidic residues" evidence="1">
    <location>
        <begin position="1"/>
        <end position="12"/>
    </location>
</feature>
<gene>
    <name evidence="2" type="ORF">PoB_006672200</name>
</gene>
<organism evidence="2 3">
    <name type="scientific">Plakobranchus ocellatus</name>
    <dbReference type="NCBI Taxonomy" id="259542"/>
    <lineage>
        <taxon>Eukaryota</taxon>
        <taxon>Metazoa</taxon>
        <taxon>Spiralia</taxon>
        <taxon>Lophotrochozoa</taxon>
        <taxon>Mollusca</taxon>
        <taxon>Gastropoda</taxon>
        <taxon>Heterobranchia</taxon>
        <taxon>Euthyneura</taxon>
        <taxon>Panpulmonata</taxon>
        <taxon>Sacoglossa</taxon>
        <taxon>Placobranchoidea</taxon>
        <taxon>Plakobranchidae</taxon>
        <taxon>Plakobranchus</taxon>
    </lineage>
</organism>
<proteinExistence type="predicted"/>
<name>A0AAV4D7J0_9GAST</name>
<evidence type="ECO:0000256" key="1">
    <source>
        <dbReference type="SAM" id="MobiDB-lite"/>
    </source>
</evidence>